<evidence type="ECO:0000256" key="1">
    <source>
        <dbReference type="ARBA" id="ARBA00010646"/>
    </source>
</evidence>
<reference evidence="2" key="1">
    <citation type="submission" date="2020-03" db="EMBL/GenBank/DDBJ databases">
        <title>The deep terrestrial virosphere.</title>
        <authorList>
            <person name="Holmfeldt K."/>
            <person name="Nilsson E."/>
            <person name="Simone D."/>
            <person name="Lopez-Fernandez M."/>
            <person name="Wu X."/>
            <person name="de Brujin I."/>
            <person name="Lundin D."/>
            <person name="Andersson A."/>
            <person name="Bertilsson S."/>
            <person name="Dopson M."/>
        </authorList>
    </citation>
    <scope>NUCLEOTIDE SEQUENCE</scope>
    <source>
        <strain evidence="2">TM448A00111</strain>
        <strain evidence="3">TM448B00196</strain>
    </source>
</reference>
<evidence type="ECO:0000313" key="2">
    <source>
        <dbReference type="EMBL" id="QJA44571.1"/>
    </source>
</evidence>
<dbReference type="InterPro" id="IPR017853">
    <property type="entry name" value="GH"/>
</dbReference>
<dbReference type="GO" id="GO:0016052">
    <property type="term" value="P:carbohydrate catabolic process"/>
    <property type="evidence" value="ECO:0007669"/>
    <property type="project" value="TreeGrafter"/>
</dbReference>
<dbReference type="PROSITE" id="PS51904">
    <property type="entry name" value="GLYCOSYL_HYDROL_F25_2"/>
    <property type="match status" value="1"/>
</dbReference>
<dbReference type="GO" id="GO:0016998">
    <property type="term" value="P:cell wall macromolecule catabolic process"/>
    <property type="evidence" value="ECO:0007669"/>
    <property type="project" value="InterPro"/>
</dbReference>
<protein>
    <submittedName>
        <fullName evidence="2">Putative glycoside hydrolase</fullName>
    </submittedName>
</protein>
<dbReference type="Gene3D" id="3.20.20.80">
    <property type="entry name" value="Glycosidases"/>
    <property type="match status" value="1"/>
</dbReference>
<comment type="similarity">
    <text evidence="1">Belongs to the glycosyl hydrolase 25 family.</text>
</comment>
<evidence type="ECO:0000313" key="3">
    <source>
        <dbReference type="EMBL" id="QJH94287.1"/>
    </source>
</evidence>
<organism evidence="2">
    <name type="scientific">viral metagenome</name>
    <dbReference type="NCBI Taxonomy" id="1070528"/>
    <lineage>
        <taxon>unclassified sequences</taxon>
        <taxon>metagenomes</taxon>
        <taxon>organismal metagenomes</taxon>
    </lineage>
</organism>
<accession>A0A6H1ZAW1</accession>
<proteinExistence type="inferred from homology"/>
<dbReference type="SUPFAM" id="SSF51445">
    <property type="entry name" value="(Trans)glycosidases"/>
    <property type="match status" value="1"/>
</dbReference>
<dbReference type="EMBL" id="MT143977">
    <property type="protein sequence ID" value="QJA44571.1"/>
    <property type="molecule type" value="Genomic_DNA"/>
</dbReference>
<gene>
    <name evidence="2" type="ORF">TM448A00111_0074</name>
    <name evidence="3" type="ORF">TM448B00196_0074</name>
</gene>
<dbReference type="EMBL" id="MT144598">
    <property type="protein sequence ID" value="QJH94287.1"/>
    <property type="molecule type" value="Genomic_DNA"/>
</dbReference>
<dbReference type="GO" id="GO:0009253">
    <property type="term" value="P:peptidoglycan catabolic process"/>
    <property type="evidence" value="ECO:0007669"/>
    <property type="project" value="InterPro"/>
</dbReference>
<dbReference type="Pfam" id="PF01183">
    <property type="entry name" value="Glyco_hydro_25"/>
    <property type="match status" value="1"/>
</dbReference>
<dbReference type="PANTHER" id="PTHR34135">
    <property type="entry name" value="LYSOZYME"/>
    <property type="match status" value="1"/>
</dbReference>
<dbReference type="GO" id="GO:0003796">
    <property type="term" value="F:lysozyme activity"/>
    <property type="evidence" value="ECO:0007669"/>
    <property type="project" value="InterPro"/>
</dbReference>
<keyword evidence="2" id="KW-0378">Hydrolase</keyword>
<dbReference type="PANTHER" id="PTHR34135:SF2">
    <property type="entry name" value="LYSOZYME"/>
    <property type="match status" value="1"/>
</dbReference>
<dbReference type="InterPro" id="IPR002053">
    <property type="entry name" value="Glyco_hydro_25"/>
</dbReference>
<name>A0A6H1ZAW1_9ZZZZ</name>
<sequence length="307" mass="35205">MNSLGLDVSGLDTKPEAPINWYTASLRGVSWATIRKSSGLNQDPMFSLNTKSAQKQGVLAMPYHYYIPKTDWKKQADAFLDGAYGDLPACLDLENYRLIRAYRGIWKAEVKPWLDYVWERTQVQPCIYTAPGYIAAYLQRDADASQYPLIVANYNVSAPYIPKPFIPGNWMAWQFRGLDDGKYYGFTGALSCALYIWNGDVANWKNVWKIGSTSTPPPTNETKQAKVIVAILNVRLWKTGDPRPLAFARRLSFRDVVKVYEEKDDRDGNTWVRISDTEWCAKRYNKMSYLEYLDQELLTQTRESAIL</sequence>
<dbReference type="AlphaFoldDB" id="A0A6H1ZAW1"/>